<dbReference type="Pfam" id="PF13091">
    <property type="entry name" value="PLDc_2"/>
    <property type="match status" value="1"/>
</dbReference>
<name>C5CV38_VARPS</name>
<dbReference type="GO" id="GO:0009395">
    <property type="term" value="P:phospholipid catabolic process"/>
    <property type="evidence" value="ECO:0007669"/>
    <property type="project" value="TreeGrafter"/>
</dbReference>
<keyword evidence="3" id="KW-0378">Hydrolase</keyword>
<feature type="domain" description="PLD phosphodiesterase" evidence="6">
    <location>
        <begin position="576"/>
        <end position="603"/>
    </location>
</feature>
<dbReference type="eggNOG" id="COG1502">
    <property type="taxonomic scope" value="Bacteria"/>
</dbReference>
<dbReference type="InterPro" id="IPR015679">
    <property type="entry name" value="PLipase_D_fam"/>
</dbReference>
<dbReference type="SUPFAM" id="SSF56024">
    <property type="entry name" value="Phospholipase D/nuclease"/>
    <property type="match status" value="2"/>
</dbReference>
<dbReference type="OrthoDB" id="8828485at2"/>
<evidence type="ECO:0000256" key="5">
    <source>
        <dbReference type="SAM" id="MobiDB-lite"/>
    </source>
</evidence>
<sequence length="691" mass="77374">MADLSKLLDEIQRPEVSHVDMIKRRSKGTLQWFLEKDHKTHPIHDNNALQFFMCGQEGFAAIEKDILAAGSSIDLVLWGFDPGMELTRSRNTWPRGTTYGDLLVRKAGEGVKVRMLLWFDNLVVNKAAGNVPDFPVFWAPTSFSKTSRTTWPEGAGSYDDRSNSAWVLTDRSNYCKQWWEDALAGRFKNLEVRLRRGSPLEIHSNLSRYLPDSKRDLSEAATMIAVGTHHQKPILIDYEPATGGRPRNVCGYVMGLNSVTDYWDTTAHAFNDPRRELSPNGYTYYDEVRWHRKPYRDYAIRVQGEALHCLNRNFVQGWDSAAGVQVIPGPAGRFFPANGAGAFSAKLAAQRQAVQAKDIPRPLGARCRVQIQRTQPESDDGTILKGYTLASANALNYIYMENQYFQLSEWPRLLKDVRKRYRRAMQEAGAAPSDMAPLHMFVVIPQPERGQMVPSTYDTVGTLGAGAQMGEYDKKVQGERKRRQAGAGGSGGLVGASADTVPMDAQAQLQELGIKPLVAMLLTFDSANQAKSIRVKARDSEAQDAQAGVEEKARGHADDVNPENLSDFNITPRRYREIYIHSKLMIVDDVYLTLGSANLNARSMAADSELNMCTEEYAFTKAARKRVWGNLAGGDLDGKDCTRMETADTHEKWLTRMNTNKENRIKNLGPESNSLIHPFEDPRGVPFVKFA</sequence>
<dbReference type="PANTHER" id="PTHR18896">
    <property type="entry name" value="PHOSPHOLIPASE D"/>
    <property type="match status" value="1"/>
</dbReference>
<dbReference type="PANTHER" id="PTHR18896:SF76">
    <property type="entry name" value="PHOSPHOLIPASE"/>
    <property type="match status" value="1"/>
</dbReference>
<evidence type="ECO:0000313" key="7">
    <source>
        <dbReference type="EMBL" id="ACS20474.1"/>
    </source>
</evidence>
<gene>
    <name evidence="7" type="ordered locus">Vapar_3860</name>
</gene>
<organism evidence="7">
    <name type="scientific">Variovorax paradoxus (strain S110)</name>
    <dbReference type="NCBI Taxonomy" id="543728"/>
    <lineage>
        <taxon>Bacteria</taxon>
        <taxon>Pseudomonadati</taxon>
        <taxon>Pseudomonadota</taxon>
        <taxon>Betaproteobacteria</taxon>
        <taxon>Burkholderiales</taxon>
        <taxon>Comamonadaceae</taxon>
        <taxon>Variovorax</taxon>
    </lineage>
</organism>
<keyword evidence="2" id="KW-0677">Repeat</keyword>
<dbReference type="KEGG" id="vap:Vapar_3860"/>
<dbReference type="InterPro" id="IPR001736">
    <property type="entry name" value="PLipase_D/transphosphatidylase"/>
</dbReference>
<dbReference type="Gene3D" id="3.30.870.10">
    <property type="entry name" value="Endonuclease Chain A"/>
    <property type="match status" value="2"/>
</dbReference>
<dbReference type="STRING" id="543728.Vapar_3860"/>
<accession>C5CV38</accession>
<evidence type="ECO:0000256" key="3">
    <source>
        <dbReference type="ARBA" id="ARBA00022801"/>
    </source>
</evidence>
<dbReference type="AlphaFoldDB" id="C5CV38"/>
<dbReference type="GO" id="GO:0004630">
    <property type="term" value="F:phospholipase D activity"/>
    <property type="evidence" value="ECO:0007669"/>
    <property type="project" value="UniProtKB-EC"/>
</dbReference>
<proteinExistence type="predicted"/>
<dbReference type="EMBL" id="CP001635">
    <property type="protein sequence ID" value="ACS20474.1"/>
    <property type="molecule type" value="Genomic_DNA"/>
</dbReference>
<evidence type="ECO:0000256" key="4">
    <source>
        <dbReference type="ARBA" id="ARBA00023098"/>
    </source>
</evidence>
<keyword evidence="4" id="KW-0443">Lipid metabolism</keyword>
<evidence type="ECO:0000256" key="2">
    <source>
        <dbReference type="ARBA" id="ARBA00022737"/>
    </source>
</evidence>
<dbReference type="SMART" id="SM00155">
    <property type="entry name" value="PLDc"/>
    <property type="match status" value="1"/>
</dbReference>
<reference evidence="7" key="1">
    <citation type="submission" date="2009-06" db="EMBL/GenBank/DDBJ databases">
        <title>Complete sequence of chromosome 1 of Variovorax paradoxus S110.</title>
        <authorList>
            <consortium name="US DOE Joint Genome Institute"/>
            <person name="Lucas S."/>
            <person name="Copeland A."/>
            <person name="Lapidus A."/>
            <person name="Glavina del Rio T."/>
            <person name="Tice H."/>
            <person name="Bruce D."/>
            <person name="Goodwin L."/>
            <person name="Pitluck S."/>
            <person name="Chertkov O."/>
            <person name="Brettin T."/>
            <person name="Detter J.C."/>
            <person name="Han C."/>
            <person name="Larimer F."/>
            <person name="Land M."/>
            <person name="Hauser L."/>
            <person name="Kyrpides N."/>
            <person name="Ovchinnikova G."/>
            <person name="Orwin P."/>
            <person name="Leadbetter J.R."/>
            <person name="Spain J.C."/>
            <person name="Han J.I."/>
        </authorList>
    </citation>
    <scope>NUCLEOTIDE SEQUENCE</scope>
    <source>
        <strain evidence="7">S110</strain>
    </source>
</reference>
<protein>
    <submittedName>
        <fullName evidence="7">Phospholipase D/Transphosphatidylase</fullName>
    </submittedName>
</protein>
<comment type="catalytic activity">
    <reaction evidence="1">
        <text>a 1,2-diacyl-sn-glycero-3-phosphocholine + H2O = a 1,2-diacyl-sn-glycero-3-phosphate + choline + H(+)</text>
        <dbReference type="Rhea" id="RHEA:14445"/>
        <dbReference type="ChEBI" id="CHEBI:15354"/>
        <dbReference type="ChEBI" id="CHEBI:15377"/>
        <dbReference type="ChEBI" id="CHEBI:15378"/>
        <dbReference type="ChEBI" id="CHEBI:57643"/>
        <dbReference type="ChEBI" id="CHEBI:58608"/>
        <dbReference type="EC" id="3.1.4.4"/>
    </reaction>
</comment>
<dbReference type="HOGENOM" id="CLU_013419_1_0_4"/>
<evidence type="ECO:0000256" key="1">
    <source>
        <dbReference type="ARBA" id="ARBA00000798"/>
    </source>
</evidence>
<dbReference type="InterPro" id="IPR025202">
    <property type="entry name" value="PLD-like_dom"/>
</dbReference>
<feature type="region of interest" description="Disordered" evidence="5">
    <location>
        <begin position="474"/>
        <end position="494"/>
    </location>
</feature>
<evidence type="ECO:0000259" key="6">
    <source>
        <dbReference type="PROSITE" id="PS50035"/>
    </source>
</evidence>
<dbReference type="PROSITE" id="PS50035">
    <property type="entry name" value="PLD"/>
    <property type="match status" value="1"/>
</dbReference>